<protein>
    <submittedName>
        <fullName evidence="1">Uncharacterized protein</fullName>
    </submittedName>
</protein>
<proteinExistence type="predicted"/>
<evidence type="ECO:0000313" key="1">
    <source>
        <dbReference type="EMBL" id="KAJ9062397.1"/>
    </source>
</evidence>
<accession>A0ACC2SJC6</accession>
<organism evidence="1 2">
    <name type="scientific">Entomophthora muscae</name>
    <dbReference type="NCBI Taxonomy" id="34485"/>
    <lineage>
        <taxon>Eukaryota</taxon>
        <taxon>Fungi</taxon>
        <taxon>Fungi incertae sedis</taxon>
        <taxon>Zoopagomycota</taxon>
        <taxon>Entomophthoromycotina</taxon>
        <taxon>Entomophthoromycetes</taxon>
        <taxon>Entomophthorales</taxon>
        <taxon>Entomophthoraceae</taxon>
        <taxon>Entomophthora</taxon>
    </lineage>
</organism>
<reference evidence="1" key="1">
    <citation type="submission" date="2022-04" db="EMBL/GenBank/DDBJ databases">
        <title>Genome of the entomopathogenic fungus Entomophthora muscae.</title>
        <authorList>
            <person name="Elya C."/>
            <person name="Lovett B.R."/>
            <person name="Lee E."/>
            <person name="Macias A.M."/>
            <person name="Hajek A.E."/>
            <person name="De Bivort B.L."/>
            <person name="Kasson M.T."/>
            <person name="De Fine Licht H.H."/>
            <person name="Stajich J.E."/>
        </authorList>
    </citation>
    <scope>NUCLEOTIDE SEQUENCE</scope>
    <source>
        <strain evidence="1">Berkeley</strain>
    </source>
</reference>
<name>A0ACC2SJC6_9FUNG</name>
<dbReference type="EMBL" id="QTSX02005009">
    <property type="protein sequence ID" value="KAJ9062397.1"/>
    <property type="molecule type" value="Genomic_DNA"/>
</dbReference>
<sequence>MLPYYFLPDIFKYFELDDQRQLRLVSKEWNGFLLPFIFSVASTNMSNEREILLRKYSGFVRELEIYKLDARMTDLLSAFKNTTHLVINLEFVSPEAALTLGEKFPRLSYLELICGDPDKLRYLSPLTRKVQTLKYHFSTRGGTNGFLTYYSFFDCPLVTHLIIQEESDSAEPDFLDIIKKFPALKTLDYTTSNFYRLQINSFLYDIENMVFKKIGLLEDATETFAVLHFQDDIPSKTHLLSSDEEVTHESQFKHLMNANTDSLYDFIHQYTYLDAVHLKPSSLDHEELSELLLSLKDIRCLRFDFEYHDFSPDLYKKTFKATTVFLEIDDDIYPSVLNWLASCFPNLEELGIDLSEIPCLYAEGEEPDSKSISELWEKLIECCPNLSKIHRSPGAASQCQIEKKYPHILFDNNFPAKYED</sequence>
<gene>
    <name evidence="1" type="ORF">DSO57_1011305</name>
</gene>
<dbReference type="Proteomes" id="UP001165960">
    <property type="component" value="Unassembled WGS sequence"/>
</dbReference>
<evidence type="ECO:0000313" key="2">
    <source>
        <dbReference type="Proteomes" id="UP001165960"/>
    </source>
</evidence>
<comment type="caution">
    <text evidence="1">The sequence shown here is derived from an EMBL/GenBank/DDBJ whole genome shotgun (WGS) entry which is preliminary data.</text>
</comment>
<keyword evidence="2" id="KW-1185">Reference proteome</keyword>